<dbReference type="InterPro" id="IPR016696">
    <property type="entry name" value="TRAPP-I_su5"/>
</dbReference>
<dbReference type="SUPFAM" id="SSF111126">
    <property type="entry name" value="Ligand-binding domain in the NO signalling and Golgi transport"/>
    <property type="match status" value="1"/>
</dbReference>
<proteinExistence type="inferred from homology"/>
<evidence type="ECO:0000256" key="2">
    <source>
        <dbReference type="ARBA" id="ARBA00006218"/>
    </source>
</evidence>
<dbReference type="Gene3D" id="3.30.1380.20">
    <property type="entry name" value="Trafficking protein particle complex subunit 3"/>
    <property type="match status" value="1"/>
</dbReference>
<accession>A0A642V6Z3</accession>
<dbReference type="InterPro" id="IPR007194">
    <property type="entry name" value="TRAPP_component"/>
</dbReference>
<evidence type="ECO:0000313" key="10">
    <source>
        <dbReference type="Proteomes" id="UP000761534"/>
    </source>
</evidence>
<evidence type="ECO:0000256" key="1">
    <source>
        <dbReference type="ARBA" id="ARBA00004240"/>
    </source>
</evidence>
<reference evidence="9" key="1">
    <citation type="journal article" date="2019" name="G3 (Bethesda)">
        <title>Genome Assemblies of Two Rare Opportunistic Yeast Pathogens: Diutina rugosa (syn. Candida rugosa) and Trichomonascus ciferrii (syn. Candida ciferrii).</title>
        <authorList>
            <person name="Mixao V."/>
            <person name="Saus E."/>
            <person name="Hansen A.P."/>
            <person name="Lass-Florl C."/>
            <person name="Gabaldon T."/>
        </authorList>
    </citation>
    <scope>NUCLEOTIDE SEQUENCE</scope>
    <source>
        <strain evidence="9">CBS 4856</strain>
    </source>
</reference>
<dbReference type="GO" id="GO:0005783">
    <property type="term" value="C:endoplasmic reticulum"/>
    <property type="evidence" value="ECO:0007669"/>
    <property type="project" value="UniProtKB-SubCell"/>
</dbReference>
<dbReference type="EMBL" id="SWFS01000157">
    <property type="protein sequence ID" value="KAA8915574.1"/>
    <property type="molecule type" value="Genomic_DNA"/>
</dbReference>
<evidence type="ECO:0000256" key="3">
    <source>
        <dbReference type="ARBA" id="ARBA00022448"/>
    </source>
</evidence>
<dbReference type="PANTHER" id="PTHR20902">
    <property type="entry name" value="41-2 PROTEIN ANTIGEN-RELATED"/>
    <property type="match status" value="1"/>
</dbReference>
<dbReference type="AlphaFoldDB" id="A0A642V6Z3"/>
<dbReference type="FunFam" id="3.30.1380.20:FF:000002">
    <property type="entry name" value="Trafficking protein particle complex subunit"/>
    <property type="match status" value="1"/>
</dbReference>
<protein>
    <recommendedName>
        <fullName evidence="7">Trafficking protein particle complex subunit</fullName>
    </recommendedName>
</protein>
<dbReference type="GO" id="GO:1990071">
    <property type="term" value="C:TRAPPII protein complex"/>
    <property type="evidence" value="ECO:0007669"/>
    <property type="project" value="TreeGrafter"/>
</dbReference>
<feature type="compositionally biased region" description="Polar residues" evidence="8">
    <location>
        <begin position="26"/>
        <end position="40"/>
    </location>
</feature>
<keyword evidence="5 7" id="KW-0931">ER-Golgi transport</keyword>
<comment type="similarity">
    <text evidence="2 7">Belongs to the TRAPP small subunits family. BET3 subfamily.</text>
</comment>
<feature type="region of interest" description="Disordered" evidence="8">
    <location>
        <begin position="1"/>
        <end position="44"/>
    </location>
</feature>
<dbReference type="VEuPathDB" id="FungiDB:TRICI_002313"/>
<gene>
    <name evidence="9" type="ORF">TRICI_002313</name>
</gene>
<dbReference type="InterPro" id="IPR024096">
    <property type="entry name" value="NO_sig/Golgi_transp_ligand-bd"/>
</dbReference>
<dbReference type="CDD" id="cd14943">
    <property type="entry name" value="TRAPPC5_Trs31"/>
    <property type="match status" value="1"/>
</dbReference>
<evidence type="ECO:0000256" key="8">
    <source>
        <dbReference type="SAM" id="MobiDB-lite"/>
    </source>
</evidence>
<keyword evidence="4 7" id="KW-0256">Endoplasmic reticulum</keyword>
<dbReference type="GO" id="GO:0006888">
    <property type="term" value="P:endoplasmic reticulum to Golgi vesicle-mediated transport"/>
    <property type="evidence" value="ECO:0007669"/>
    <property type="project" value="TreeGrafter"/>
</dbReference>
<dbReference type="PANTHER" id="PTHR20902:SF0">
    <property type="entry name" value="TRAFFICKING PROTEIN PARTICLE COMPLEX SUBUNIT 5"/>
    <property type="match status" value="1"/>
</dbReference>
<comment type="subunit">
    <text evidence="7">Part of the multisubunit TRAPP (transport protein particle) complex.</text>
</comment>
<organism evidence="9 10">
    <name type="scientific">Trichomonascus ciferrii</name>
    <dbReference type="NCBI Taxonomy" id="44093"/>
    <lineage>
        <taxon>Eukaryota</taxon>
        <taxon>Fungi</taxon>
        <taxon>Dikarya</taxon>
        <taxon>Ascomycota</taxon>
        <taxon>Saccharomycotina</taxon>
        <taxon>Dipodascomycetes</taxon>
        <taxon>Dipodascales</taxon>
        <taxon>Trichomonascaceae</taxon>
        <taxon>Trichomonascus</taxon>
        <taxon>Trichomonascus ciferrii complex</taxon>
    </lineage>
</organism>
<feature type="compositionally biased region" description="Low complexity" evidence="8">
    <location>
        <begin position="1"/>
        <end position="20"/>
    </location>
</feature>
<dbReference type="Pfam" id="PF04051">
    <property type="entry name" value="TRAPP"/>
    <property type="match status" value="1"/>
</dbReference>
<name>A0A642V6Z3_9ASCO</name>
<dbReference type="PIRSF" id="PIRSF017479">
    <property type="entry name" value="TRAPP_I_complex_Trs31"/>
    <property type="match status" value="1"/>
</dbReference>
<evidence type="ECO:0000256" key="5">
    <source>
        <dbReference type="ARBA" id="ARBA00022892"/>
    </source>
</evidence>
<sequence length="234" mass="25921">MDNMSIPGPSTPIIPSSKAPAPIPRTPSSTMPHPSATTPSKAVGGSLRKTSIYDKNLHRKSGQVSLSSFTFLYSEIIQYMQKQASGIQDLEQRLNRLGYHMGLRISELVTLREGKNAKREIKLLSVLQFIHTTVWKTIFGKSADALERSQENTDEYMIIDHAPLITQFISVPKDMSQLSCSAITAGIIEAVLDGYQFTANVTAHSVETDDHPDRTVFLIKFDPSVVDREESASR</sequence>
<evidence type="ECO:0000313" key="9">
    <source>
        <dbReference type="EMBL" id="KAA8915574.1"/>
    </source>
</evidence>
<dbReference type="GO" id="GO:1990070">
    <property type="term" value="C:TRAPPI protein complex"/>
    <property type="evidence" value="ECO:0007669"/>
    <property type="project" value="TreeGrafter"/>
</dbReference>
<evidence type="ECO:0000256" key="7">
    <source>
        <dbReference type="PIRNR" id="PIRNR017479"/>
    </source>
</evidence>
<keyword evidence="10" id="KW-1185">Reference proteome</keyword>
<evidence type="ECO:0000256" key="4">
    <source>
        <dbReference type="ARBA" id="ARBA00022824"/>
    </source>
</evidence>
<comment type="function">
    <text evidence="7">Plays a key role in the late stages of endoplasmic reticulum to Golgi traffic.</text>
</comment>
<comment type="subcellular location">
    <subcellularLocation>
        <location evidence="1">Endoplasmic reticulum</location>
    </subcellularLocation>
    <subcellularLocation>
        <location evidence="7">Golgi apparatus</location>
        <location evidence="7">cis-Golgi network</location>
    </subcellularLocation>
</comment>
<keyword evidence="6 7" id="KW-0333">Golgi apparatus</keyword>
<evidence type="ECO:0000256" key="6">
    <source>
        <dbReference type="ARBA" id="ARBA00023034"/>
    </source>
</evidence>
<dbReference type="Proteomes" id="UP000761534">
    <property type="component" value="Unassembled WGS sequence"/>
</dbReference>
<dbReference type="GO" id="GO:1990072">
    <property type="term" value="C:TRAPPIII protein complex"/>
    <property type="evidence" value="ECO:0007669"/>
    <property type="project" value="TreeGrafter"/>
</dbReference>
<comment type="caution">
    <text evidence="9">The sequence shown here is derived from an EMBL/GenBank/DDBJ whole genome shotgun (WGS) entry which is preliminary data.</text>
</comment>
<dbReference type="OrthoDB" id="10254842at2759"/>
<keyword evidence="3 7" id="KW-0813">Transport</keyword>